<gene>
    <name evidence="3" type="ORF">KK137_02320</name>
</gene>
<sequence length="94" mass="10404">MSLTKLTGLSLVLAVSILPTAMPARAQDRTADPVTVTNADGSTEKLTCRRLTPVGSRVRGPKVCRTPEQWQQEEREARDKTRELQRTRNATNGN</sequence>
<evidence type="ECO:0000313" key="3">
    <source>
        <dbReference type="EMBL" id="MBT2133157.1"/>
    </source>
</evidence>
<evidence type="ECO:0000313" key="4">
    <source>
        <dbReference type="Proteomes" id="UP000811255"/>
    </source>
</evidence>
<evidence type="ECO:0000256" key="2">
    <source>
        <dbReference type="SAM" id="SignalP"/>
    </source>
</evidence>
<dbReference type="RefSeq" id="WP_214534434.1">
    <property type="nucleotide sequence ID" value="NZ_JAHFVK010000001.1"/>
</dbReference>
<dbReference type="EMBL" id="JAHFVK010000001">
    <property type="protein sequence ID" value="MBT2133157.1"/>
    <property type="molecule type" value="Genomic_DNA"/>
</dbReference>
<dbReference type="Proteomes" id="UP000811255">
    <property type="component" value="Unassembled WGS sequence"/>
</dbReference>
<name>A0ABS5W054_9SPHN</name>
<feature type="chain" id="PRO_5046622136" description="Secreted protein" evidence="2">
    <location>
        <begin position="27"/>
        <end position="94"/>
    </location>
</feature>
<feature type="compositionally biased region" description="Basic and acidic residues" evidence="1">
    <location>
        <begin position="72"/>
        <end position="86"/>
    </location>
</feature>
<accession>A0ABS5W054</accession>
<keyword evidence="2" id="KW-0732">Signal</keyword>
<proteinExistence type="predicted"/>
<feature type="signal peptide" evidence="2">
    <location>
        <begin position="1"/>
        <end position="26"/>
    </location>
</feature>
<protein>
    <recommendedName>
        <fullName evidence="5">Secreted protein</fullName>
    </recommendedName>
</protein>
<evidence type="ECO:0000256" key="1">
    <source>
        <dbReference type="SAM" id="MobiDB-lite"/>
    </source>
</evidence>
<keyword evidence="4" id="KW-1185">Reference proteome</keyword>
<organism evidence="3 4">
    <name type="scientific">Croceibacterium selenioxidans</name>
    <dbReference type="NCBI Taxonomy" id="2838833"/>
    <lineage>
        <taxon>Bacteria</taxon>
        <taxon>Pseudomonadati</taxon>
        <taxon>Pseudomonadota</taxon>
        <taxon>Alphaproteobacteria</taxon>
        <taxon>Sphingomonadales</taxon>
        <taxon>Erythrobacteraceae</taxon>
        <taxon>Croceibacterium</taxon>
    </lineage>
</organism>
<evidence type="ECO:0008006" key="5">
    <source>
        <dbReference type="Google" id="ProtNLM"/>
    </source>
</evidence>
<reference evidence="3 4" key="1">
    <citation type="submission" date="2021-05" db="EMBL/GenBank/DDBJ databases">
        <title>Croceibacterium sp. LX-88 genome sequence.</title>
        <authorList>
            <person name="Luo X."/>
        </authorList>
    </citation>
    <scope>NUCLEOTIDE SEQUENCE [LARGE SCALE GENOMIC DNA]</scope>
    <source>
        <strain evidence="3 4">LX-88</strain>
    </source>
</reference>
<comment type="caution">
    <text evidence="3">The sequence shown here is derived from an EMBL/GenBank/DDBJ whole genome shotgun (WGS) entry which is preliminary data.</text>
</comment>
<feature type="region of interest" description="Disordered" evidence="1">
    <location>
        <begin position="57"/>
        <end position="94"/>
    </location>
</feature>